<reference evidence="2 3" key="1">
    <citation type="submission" date="2020-07" db="EMBL/GenBank/DDBJ databases">
        <title>Complete genome sequence analysis of Acidithiobacillus ferrivorans XJFY6S-08 reveals extreme environmental adaptation to alpine acid mine drainage.</title>
        <authorList>
            <person name="Yan L."/>
            <person name="Ni Y."/>
        </authorList>
    </citation>
    <scope>NUCLEOTIDE SEQUENCE [LARGE SCALE GENOMIC DNA]</scope>
    <source>
        <strain evidence="2 3">XJFY6S-08</strain>
    </source>
</reference>
<protein>
    <submittedName>
        <fullName evidence="2">Uncharacterized protein</fullName>
    </submittedName>
</protein>
<evidence type="ECO:0000313" key="2">
    <source>
        <dbReference type="EMBL" id="QQD71982.1"/>
    </source>
</evidence>
<sequence>MNPGTIKQRKTPLFIGKRREKQPDVERTSKRKARQAPVIYEVLLPSSEDCT</sequence>
<name>A0A7T4WCA6_9PROT</name>
<dbReference type="Proteomes" id="UP000595420">
    <property type="component" value="Chromosome"/>
</dbReference>
<organism evidence="2 3">
    <name type="scientific">Acidithiobacillus ferrivorans</name>
    <dbReference type="NCBI Taxonomy" id="160808"/>
    <lineage>
        <taxon>Bacteria</taxon>
        <taxon>Pseudomonadati</taxon>
        <taxon>Pseudomonadota</taxon>
        <taxon>Acidithiobacillia</taxon>
        <taxon>Acidithiobacillales</taxon>
        <taxon>Acidithiobacillaceae</taxon>
        <taxon>Acidithiobacillus</taxon>
    </lineage>
</organism>
<evidence type="ECO:0000313" key="3">
    <source>
        <dbReference type="Proteomes" id="UP000595420"/>
    </source>
</evidence>
<dbReference type="EMBL" id="CP059488">
    <property type="protein sequence ID" value="QQD71982.1"/>
    <property type="molecule type" value="Genomic_DNA"/>
</dbReference>
<proteinExistence type="predicted"/>
<gene>
    <name evidence="2" type="ORF">H2515_11165</name>
</gene>
<dbReference type="AlphaFoldDB" id="A0A7T4WCA6"/>
<evidence type="ECO:0000256" key="1">
    <source>
        <dbReference type="SAM" id="MobiDB-lite"/>
    </source>
</evidence>
<dbReference type="RefSeq" id="WP_198660164.1">
    <property type="nucleotide sequence ID" value="NZ_CP059488.1"/>
</dbReference>
<accession>A0A7T4WCA6</accession>
<feature type="region of interest" description="Disordered" evidence="1">
    <location>
        <begin position="1"/>
        <end position="33"/>
    </location>
</feature>